<dbReference type="InterPro" id="IPR046349">
    <property type="entry name" value="C1-like_sf"/>
</dbReference>
<evidence type="ECO:0000256" key="1">
    <source>
        <dbReference type="ARBA" id="ARBA00022468"/>
    </source>
</evidence>
<feature type="region of interest" description="Disordered" evidence="9">
    <location>
        <begin position="910"/>
        <end position="955"/>
    </location>
</feature>
<dbReference type="Pfam" id="PF22699">
    <property type="entry name" value="GMIP-like_FCH"/>
    <property type="match status" value="1"/>
</dbReference>
<keyword evidence="5 8" id="KW-0175">Coiled coil</keyword>
<dbReference type="Proteomes" id="UP000694523">
    <property type="component" value="Unplaced"/>
</dbReference>
<dbReference type="GO" id="GO:0007165">
    <property type="term" value="P:signal transduction"/>
    <property type="evidence" value="ECO:0007669"/>
    <property type="project" value="InterPro"/>
</dbReference>
<protein>
    <recommendedName>
        <fullName evidence="6">Rho GTPase-activating protein 29</fullName>
    </recommendedName>
    <alternativeName>
        <fullName evidence="7">Rho-type GTPase-activating protein 29</fullName>
    </alternativeName>
</protein>
<dbReference type="SUPFAM" id="SSF48350">
    <property type="entry name" value="GTPase activation domain, GAP"/>
    <property type="match status" value="1"/>
</dbReference>
<dbReference type="PROSITE" id="PS51741">
    <property type="entry name" value="F_BAR"/>
    <property type="match status" value="1"/>
</dbReference>
<dbReference type="GO" id="GO:0005829">
    <property type="term" value="C:cytosol"/>
    <property type="evidence" value="ECO:0007669"/>
    <property type="project" value="UniProtKB-ARBA"/>
</dbReference>
<keyword evidence="1" id="KW-0343">GTPase activation</keyword>
<dbReference type="CDD" id="cd20816">
    <property type="entry name" value="C1_GMIP-like"/>
    <property type="match status" value="1"/>
</dbReference>
<dbReference type="InterPro" id="IPR002219">
    <property type="entry name" value="PKC_DAG/PE"/>
</dbReference>
<evidence type="ECO:0000256" key="5">
    <source>
        <dbReference type="ARBA" id="ARBA00023054"/>
    </source>
</evidence>
<evidence type="ECO:0000256" key="7">
    <source>
        <dbReference type="ARBA" id="ARBA00042921"/>
    </source>
</evidence>
<evidence type="ECO:0000259" key="10">
    <source>
        <dbReference type="PROSITE" id="PS50081"/>
    </source>
</evidence>
<dbReference type="FunFam" id="1.10.555.10:FF:000016">
    <property type="entry name" value="Rho GTPase activating protein 29"/>
    <property type="match status" value="1"/>
</dbReference>
<dbReference type="InterPro" id="IPR031160">
    <property type="entry name" value="F_BAR_dom"/>
</dbReference>
<dbReference type="Ensembl" id="ENSNMLT00000041083.1">
    <property type="protein sequence ID" value="ENSNMLP00000036880.1"/>
    <property type="gene ID" value="ENSNMLG00000022857.1"/>
</dbReference>
<evidence type="ECO:0000313" key="13">
    <source>
        <dbReference type="Ensembl" id="ENSNMLP00000036880.1"/>
    </source>
</evidence>
<feature type="compositionally biased region" description="Basic and acidic residues" evidence="9">
    <location>
        <begin position="1184"/>
        <end position="1196"/>
    </location>
</feature>
<dbReference type="PROSITE" id="PS50238">
    <property type="entry name" value="RHOGAP"/>
    <property type="match status" value="1"/>
</dbReference>
<evidence type="ECO:0000256" key="4">
    <source>
        <dbReference type="ARBA" id="ARBA00022833"/>
    </source>
</evidence>
<evidence type="ECO:0000256" key="9">
    <source>
        <dbReference type="SAM" id="MobiDB-lite"/>
    </source>
</evidence>
<dbReference type="AlphaFoldDB" id="A0A8C6WWK8"/>
<evidence type="ECO:0000256" key="6">
    <source>
        <dbReference type="ARBA" id="ARBA00040783"/>
    </source>
</evidence>
<sequence length="1196" mass="133456">IFRSSGARGLPRHVSSPHFGSLSAGYTKTWDARRHRAPNPLSSMGLTSNLAGAPGVDPEYVMQLVNDVRWFADVLLNLKQAFQCKDPHEDLQRVVQERLTELLRVLKAVIGKHQTLNSVDILGAAGTVIAKVKGVNFKEVTQENRKAVFSEIHASIDTLAFTFGNVVSDFLMGDVDSGSGLGIPQTRRTRSFDNLAADPEAFENDKGELTEEEVDLRLQKNDSGVESALLYAKAWSKYIKDLLAWMEKRLTMDIEYAKNYAKMAESAKSLASQQDYMPFTRKNDLDKLRKDIKEQWQREQKKMQEADVSLRKARVLRTQRKEEHEKARTSANRSQEETTNAGNKQLEKKRRLEEEAMQKADEAEEQYRGCFAETGVRKMGLANAKSTILTQIREMIFQCDLTLKAVTVNWFQLQQALNASLPTHHQALTDSAKLYEPGECYAEFVRNLPRNFPKERLHSDSMSSDTMRTQASHRPWFSGSQGSHGGMCSDSESAGGSSESRSMDSPSASPGDFKRRLPRTPSTGTMSSADDLDEREPPSPSDNGLAEMVTETASSPGPFRNAQMSKAAHTHKLRKLRAPSKCRECDSLVVFHGAECEECSLACHKKCLETLAIQCGHKKLQGRLQLFGIDFAQASRNSPDGIPFIIKKCTSEIESRALNIKGIYRVNGAKSRVEKLCQAFENGKDLVELSDLSPHDISNVLKLYLRQLPEPLILYRYYNEFIGLSKECQRVIVEEADLRQSNQTAAKEAPSVELNRVMFKIGDLLRQLPSANYRTLRYLIAHLHKVTEQAEENKMTASNLGIIFGPTLVKPRQADAEVSLSSLVDYPYQALMVELLVRHFHTVFHPLPLPGAELNTAGQASPRLTPLEKIQKLSRHSTSLMDIKETAKVYKRHSSVIPSSHIVNEVEEVRPGTDRIDGSNSDKTNGVRTSPVLSDNQTSPLGPGRPKVQLRTQRTRQFSRPISMPLERLPTPAQINERNKSSNVDGTSIERDSVSETIQEVRISAYYITPFIDTQAIQRRTWDRKYKHYDVTPRTAMIVANSTNPGQVKANPTNLDPSSSPKLPFTLRAPRTLQPPPGTFYKPPASVNSRARTLPSWTTTVTTTTTTTIAATSPTQAVPDQVASSSRPPSRLEAQDSADSAIDAEGVSTSSTTLSPPQSPPPSSPDDMSPSENKTVYQRLRPRRLPELEHREAHFV</sequence>
<dbReference type="SMART" id="SM00109">
    <property type="entry name" value="C1"/>
    <property type="match status" value="1"/>
</dbReference>
<evidence type="ECO:0000259" key="12">
    <source>
        <dbReference type="PROSITE" id="PS51741"/>
    </source>
</evidence>
<dbReference type="SUPFAM" id="SSF57889">
    <property type="entry name" value="Cysteine-rich domain"/>
    <property type="match status" value="1"/>
</dbReference>
<dbReference type="Gene3D" id="1.20.1270.60">
    <property type="entry name" value="Arfaptin homology (AH) domain/BAR domain"/>
    <property type="match status" value="2"/>
</dbReference>
<feature type="region of interest" description="Disordered" evidence="9">
    <location>
        <begin position="1072"/>
        <end position="1091"/>
    </location>
</feature>
<dbReference type="Pfam" id="PF00130">
    <property type="entry name" value="C1_1"/>
    <property type="match status" value="1"/>
</dbReference>
<dbReference type="GO" id="GO:0051056">
    <property type="term" value="P:regulation of small GTPase mediated signal transduction"/>
    <property type="evidence" value="ECO:0007669"/>
    <property type="project" value="UniProtKB-ARBA"/>
</dbReference>
<feature type="region of interest" description="Disordered" evidence="9">
    <location>
        <begin position="313"/>
        <end position="360"/>
    </location>
</feature>
<feature type="compositionally biased region" description="Polar residues" evidence="9">
    <location>
        <begin position="460"/>
        <end position="472"/>
    </location>
</feature>
<dbReference type="Pfam" id="PF24235">
    <property type="entry name" value="RHG29_45_N"/>
    <property type="match status" value="1"/>
</dbReference>
<dbReference type="GO" id="GO:0008270">
    <property type="term" value="F:zinc ion binding"/>
    <property type="evidence" value="ECO:0007669"/>
    <property type="project" value="UniProtKB-KW"/>
</dbReference>
<feature type="compositionally biased region" description="Polar residues" evidence="9">
    <location>
        <begin position="1109"/>
        <end position="1128"/>
    </location>
</feature>
<dbReference type="InterPro" id="IPR054713">
    <property type="entry name" value="GMIP/FCHO2-like_FCH"/>
</dbReference>
<evidence type="ECO:0000256" key="3">
    <source>
        <dbReference type="ARBA" id="ARBA00022771"/>
    </source>
</evidence>
<keyword evidence="4" id="KW-0862">Zinc</keyword>
<dbReference type="InterPro" id="IPR057028">
    <property type="entry name" value="RHG29_45_N"/>
</dbReference>
<dbReference type="PROSITE" id="PS00479">
    <property type="entry name" value="ZF_DAG_PE_1"/>
    <property type="match status" value="1"/>
</dbReference>
<feature type="domain" description="Phorbol-ester/DAG-type" evidence="10">
    <location>
        <begin position="568"/>
        <end position="615"/>
    </location>
</feature>
<dbReference type="Pfam" id="PF00620">
    <property type="entry name" value="RhoGAP"/>
    <property type="match status" value="1"/>
</dbReference>
<feature type="compositionally biased region" description="Basic and acidic residues" evidence="9">
    <location>
        <begin position="350"/>
        <end position="360"/>
    </location>
</feature>
<evidence type="ECO:0000256" key="2">
    <source>
        <dbReference type="ARBA" id="ARBA00022723"/>
    </source>
</evidence>
<dbReference type="SUPFAM" id="SSF103657">
    <property type="entry name" value="BAR/IMD domain-like"/>
    <property type="match status" value="1"/>
</dbReference>
<dbReference type="SMART" id="SM00324">
    <property type="entry name" value="RhoGAP"/>
    <property type="match status" value="1"/>
</dbReference>
<dbReference type="GO" id="GO:0005096">
    <property type="term" value="F:GTPase activator activity"/>
    <property type="evidence" value="ECO:0007669"/>
    <property type="project" value="UniProtKB-KW"/>
</dbReference>
<dbReference type="PROSITE" id="PS50081">
    <property type="entry name" value="ZF_DAG_PE_2"/>
    <property type="match status" value="1"/>
</dbReference>
<feature type="region of interest" description="Disordered" evidence="9">
    <location>
        <begin position="1107"/>
        <end position="1196"/>
    </location>
</feature>
<dbReference type="PANTHER" id="PTHR15228:SF7">
    <property type="entry name" value="RHO GTPASE-ACTIVATING PROTEIN 29"/>
    <property type="match status" value="1"/>
</dbReference>
<proteinExistence type="predicted"/>
<evidence type="ECO:0000256" key="8">
    <source>
        <dbReference type="PROSITE-ProRule" id="PRU01077"/>
    </source>
</evidence>
<keyword evidence="3" id="KW-0863">Zinc-finger</keyword>
<evidence type="ECO:0000313" key="14">
    <source>
        <dbReference type="Proteomes" id="UP000694523"/>
    </source>
</evidence>
<feature type="domain" description="F-BAR" evidence="12">
    <location>
        <begin position="281"/>
        <end position="440"/>
    </location>
</feature>
<feature type="compositionally biased region" description="Low complexity" evidence="9">
    <location>
        <begin position="489"/>
        <end position="510"/>
    </location>
</feature>
<dbReference type="Gene3D" id="1.10.555.10">
    <property type="entry name" value="Rho GTPase activation protein"/>
    <property type="match status" value="1"/>
</dbReference>
<dbReference type="InterPro" id="IPR051025">
    <property type="entry name" value="RhoGAP"/>
</dbReference>
<feature type="compositionally biased region" description="Polar residues" evidence="9">
    <location>
        <begin position="329"/>
        <end position="343"/>
    </location>
</feature>
<reference evidence="13" key="2">
    <citation type="submission" date="2025-09" db="UniProtKB">
        <authorList>
            <consortium name="Ensembl"/>
        </authorList>
    </citation>
    <scope>IDENTIFICATION</scope>
</reference>
<feature type="compositionally biased region" description="Polar residues" evidence="9">
    <location>
        <begin position="918"/>
        <end position="940"/>
    </location>
</feature>
<name>A0A8C6WWK8_9GOBI</name>
<keyword evidence="14" id="KW-1185">Reference proteome</keyword>
<dbReference type="InterPro" id="IPR008936">
    <property type="entry name" value="Rho_GTPase_activation_prot"/>
</dbReference>
<dbReference type="PANTHER" id="PTHR15228">
    <property type="entry name" value="SPERMATHECAL PHYSIOLOGY VARIANT"/>
    <property type="match status" value="1"/>
</dbReference>
<feature type="compositionally biased region" description="Basic and acidic residues" evidence="9">
    <location>
        <begin position="319"/>
        <end position="328"/>
    </location>
</feature>
<dbReference type="InterPro" id="IPR000198">
    <property type="entry name" value="RhoGAP_dom"/>
</dbReference>
<organism evidence="13 14">
    <name type="scientific">Neogobius melanostomus</name>
    <name type="common">round goby</name>
    <dbReference type="NCBI Taxonomy" id="47308"/>
    <lineage>
        <taxon>Eukaryota</taxon>
        <taxon>Metazoa</taxon>
        <taxon>Chordata</taxon>
        <taxon>Craniata</taxon>
        <taxon>Vertebrata</taxon>
        <taxon>Euteleostomi</taxon>
        <taxon>Actinopterygii</taxon>
        <taxon>Neopterygii</taxon>
        <taxon>Teleostei</taxon>
        <taxon>Neoteleostei</taxon>
        <taxon>Acanthomorphata</taxon>
        <taxon>Gobiaria</taxon>
        <taxon>Gobiiformes</taxon>
        <taxon>Gobioidei</taxon>
        <taxon>Gobiidae</taxon>
        <taxon>Benthophilinae</taxon>
        <taxon>Neogobiini</taxon>
        <taxon>Neogobius</taxon>
    </lineage>
</organism>
<accession>A0A8C6WWK8</accession>
<dbReference type="InterPro" id="IPR027267">
    <property type="entry name" value="AH/BAR_dom_sf"/>
</dbReference>
<evidence type="ECO:0000259" key="11">
    <source>
        <dbReference type="PROSITE" id="PS50238"/>
    </source>
</evidence>
<feature type="region of interest" description="Disordered" evidence="9">
    <location>
        <begin position="454"/>
        <end position="546"/>
    </location>
</feature>
<keyword evidence="2" id="KW-0479">Metal-binding</keyword>
<feature type="domain" description="Rho-GAP" evidence="11">
    <location>
        <begin position="629"/>
        <end position="844"/>
    </location>
</feature>
<reference evidence="13" key="1">
    <citation type="submission" date="2025-08" db="UniProtKB">
        <authorList>
            <consortium name="Ensembl"/>
        </authorList>
    </citation>
    <scope>IDENTIFICATION</scope>
</reference>